<dbReference type="EMBL" id="JACJII010000001">
    <property type="protein sequence ID" value="MBA9002870.1"/>
    <property type="molecule type" value="Genomic_DNA"/>
</dbReference>
<dbReference type="Proteomes" id="UP000539313">
    <property type="component" value="Unassembled WGS sequence"/>
</dbReference>
<name>A0A7W3MVW2_9ACTN</name>
<comment type="caution">
    <text evidence="3">The sequence shown here is derived from an EMBL/GenBank/DDBJ whole genome shotgun (WGS) entry which is preliminary data.</text>
</comment>
<reference evidence="3 4" key="1">
    <citation type="submission" date="2020-08" db="EMBL/GenBank/DDBJ databases">
        <title>Sequencing the genomes of 1000 actinobacteria strains.</title>
        <authorList>
            <person name="Klenk H.-P."/>
        </authorList>
    </citation>
    <scope>NUCLEOTIDE SEQUENCE [LARGE SCALE GENOMIC DNA]</scope>
    <source>
        <strain evidence="3 4">DSM 45823</strain>
    </source>
</reference>
<evidence type="ECO:0000313" key="4">
    <source>
        <dbReference type="Proteomes" id="UP000539313"/>
    </source>
</evidence>
<feature type="region of interest" description="Disordered" evidence="1">
    <location>
        <begin position="15"/>
        <end position="39"/>
    </location>
</feature>
<keyword evidence="2" id="KW-1133">Transmembrane helix</keyword>
<evidence type="ECO:0000256" key="1">
    <source>
        <dbReference type="SAM" id="MobiDB-lite"/>
    </source>
</evidence>
<feature type="transmembrane region" description="Helical" evidence="2">
    <location>
        <begin position="48"/>
        <end position="68"/>
    </location>
</feature>
<feature type="transmembrane region" description="Helical" evidence="2">
    <location>
        <begin position="89"/>
        <end position="110"/>
    </location>
</feature>
<dbReference type="AlphaFoldDB" id="A0A7W3MVW2"/>
<protein>
    <submittedName>
        <fullName evidence="3">Uncharacterized protein</fullName>
    </submittedName>
</protein>
<proteinExistence type="predicted"/>
<dbReference type="RefSeq" id="WP_220500093.1">
    <property type="nucleotide sequence ID" value="NZ_JACJII010000001.1"/>
</dbReference>
<keyword evidence="2" id="KW-0472">Membrane</keyword>
<evidence type="ECO:0000313" key="3">
    <source>
        <dbReference type="EMBL" id="MBA9002870.1"/>
    </source>
</evidence>
<accession>A0A7W3MVW2</accession>
<keyword evidence="4" id="KW-1185">Reference proteome</keyword>
<gene>
    <name evidence="3" type="ORF">HNR21_001752</name>
</gene>
<evidence type="ECO:0000256" key="2">
    <source>
        <dbReference type="SAM" id="Phobius"/>
    </source>
</evidence>
<keyword evidence="2" id="KW-0812">Transmembrane</keyword>
<sequence>MNDLSMRLLELAQLPRAPLDPDGQGSGVQVPDPAPSAPPELSEPVNVIISWGKWGVLVCGVAGLLICAGQMAIGRKNRSSFAADGATGVPWVLGGLSLVATAASIVEMFVG</sequence>
<organism evidence="3 4">
    <name type="scientific">Thermomonospora cellulosilytica</name>
    <dbReference type="NCBI Taxonomy" id="1411118"/>
    <lineage>
        <taxon>Bacteria</taxon>
        <taxon>Bacillati</taxon>
        <taxon>Actinomycetota</taxon>
        <taxon>Actinomycetes</taxon>
        <taxon>Streptosporangiales</taxon>
        <taxon>Thermomonosporaceae</taxon>
        <taxon>Thermomonospora</taxon>
    </lineage>
</organism>